<dbReference type="Proteomes" id="UP000013827">
    <property type="component" value="Unassembled WGS sequence"/>
</dbReference>
<accession>A0A0D3JAB4</accession>
<reference evidence="3" key="1">
    <citation type="journal article" date="2013" name="Nature">
        <title>Pan genome of the phytoplankton Emiliania underpins its global distribution.</title>
        <authorList>
            <person name="Read B.A."/>
            <person name="Kegel J."/>
            <person name="Klute M.J."/>
            <person name="Kuo A."/>
            <person name="Lefebvre S.C."/>
            <person name="Maumus F."/>
            <person name="Mayer C."/>
            <person name="Miller J."/>
            <person name="Monier A."/>
            <person name="Salamov A."/>
            <person name="Young J."/>
            <person name="Aguilar M."/>
            <person name="Claverie J.M."/>
            <person name="Frickenhaus S."/>
            <person name="Gonzalez K."/>
            <person name="Herman E.K."/>
            <person name="Lin Y.C."/>
            <person name="Napier J."/>
            <person name="Ogata H."/>
            <person name="Sarno A.F."/>
            <person name="Shmutz J."/>
            <person name="Schroeder D."/>
            <person name="de Vargas C."/>
            <person name="Verret F."/>
            <person name="von Dassow P."/>
            <person name="Valentin K."/>
            <person name="Van de Peer Y."/>
            <person name="Wheeler G."/>
            <person name="Dacks J.B."/>
            <person name="Delwiche C.F."/>
            <person name="Dyhrman S.T."/>
            <person name="Glockner G."/>
            <person name="John U."/>
            <person name="Richards T."/>
            <person name="Worden A.Z."/>
            <person name="Zhang X."/>
            <person name="Grigoriev I.V."/>
            <person name="Allen A.E."/>
            <person name="Bidle K."/>
            <person name="Borodovsky M."/>
            <person name="Bowler C."/>
            <person name="Brownlee C."/>
            <person name="Cock J.M."/>
            <person name="Elias M."/>
            <person name="Gladyshev V.N."/>
            <person name="Groth M."/>
            <person name="Guda C."/>
            <person name="Hadaegh A."/>
            <person name="Iglesias-Rodriguez M.D."/>
            <person name="Jenkins J."/>
            <person name="Jones B.M."/>
            <person name="Lawson T."/>
            <person name="Leese F."/>
            <person name="Lindquist E."/>
            <person name="Lobanov A."/>
            <person name="Lomsadze A."/>
            <person name="Malik S.B."/>
            <person name="Marsh M.E."/>
            <person name="Mackinder L."/>
            <person name="Mock T."/>
            <person name="Mueller-Roeber B."/>
            <person name="Pagarete A."/>
            <person name="Parker M."/>
            <person name="Probert I."/>
            <person name="Quesneville H."/>
            <person name="Raines C."/>
            <person name="Rensing S.A."/>
            <person name="Riano-Pachon D.M."/>
            <person name="Richier S."/>
            <person name="Rokitta S."/>
            <person name="Shiraiwa Y."/>
            <person name="Soanes D.M."/>
            <person name="van der Giezen M."/>
            <person name="Wahlund T.M."/>
            <person name="Williams B."/>
            <person name="Wilson W."/>
            <person name="Wolfe G."/>
            <person name="Wurch L.L."/>
        </authorList>
    </citation>
    <scope>NUCLEOTIDE SEQUENCE</scope>
</reference>
<protein>
    <recommendedName>
        <fullName evidence="4">Cation efflux protein cytoplasmic domain-containing protein</fullName>
    </recommendedName>
</protein>
<reference evidence="2" key="2">
    <citation type="submission" date="2024-10" db="UniProtKB">
        <authorList>
            <consortium name="EnsemblProtists"/>
        </authorList>
    </citation>
    <scope>IDENTIFICATION</scope>
</reference>
<sequence length="286" mass="28400">MLAPLACLLGQACAVLLLFLLGLSGPGAAPLCSSLALGLGAAECAASHPELLARLWPRPASQRALPFGAAKLPALVRFGAAVVVLGAALLITTDLLLSHDHGHSHGGDPRHSAAGRPAAGPSATVVWVAAAAAACGSTPRAVLEARGVWAAAWAAGEGLPVLFLLLAVSRAAGDTAASLSLLGVAAARAVPLLAADGRRLMLGSAGGDGEAKYAALLQRAASLPDVTAVYDAAFWPLDEEGAEVGVIRCTLAPGRDAAAAAEEVRAVFAAGAGASLRHLTVHVDEG</sequence>
<evidence type="ECO:0008006" key="4">
    <source>
        <dbReference type="Google" id="ProtNLM"/>
    </source>
</evidence>
<keyword evidence="1" id="KW-0732">Signal</keyword>
<evidence type="ECO:0000256" key="1">
    <source>
        <dbReference type="SAM" id="SignalP"/>
    </source>
</evidence>
<dbReference type="EnsemblProtists" id="EOD20449">
    <property type="protein sequence ID" value="EOD20449"/>
    <property type="gene ID" value="EMIHUDRAFT_355055"/>
</dbReference>
<evidence type="ECO:0000313" key="3">
    <source>
        <dbReference type="Proteomes" id="UP000013827"/>
    </source>
</evidence>
<evidence type="ECO:0000313" key="2">
    <source>
        <dbReference type="EnsemblProtists" id="EOD20449"/>
    </source>
</evidence>
<dbReference type="AlphaFoldDB" id="A0A0D3JAB4"/>
<name>A0A0D3JAB4_EMIH1</name>
<proteinExistence type="predicted"/>
<feature type="signal peptide" evidence="1">
    <location>
        <begin position="1"/>
        <end position="28"/>
    </location>
</feature>
<dbReference type="GeneID" id="17265996"/>
<feature type="chain" id="PRO_5044291375" description="Cation efflux protein cytoplasmic domain-containing protein" evidence="1">
    <location>
        <begin position="29"/>
        <end position="286"/>
    </location>
</feature>
<organism evidence="2 3">
    <name type="scientific">Emiliania huxleyi (strain CCMP1516)</name>
    <dbReference type="NCBI Taxonomy" id="280463"/>
    <lineage>
        <taxon>Eukaryota</taxon>
        <taxon>Haptista</taxon>
        <taxon>Haptophyta</taxon>
        <taxon>Prymnesiophyceae</taxon>
        <taxon>Isochrysidales</taxon>
        <taxon>Noelaerhabdaceae</taxon>
        <taxon>Emiliania</taxon>
    </lineage>
</organism>
<dbReference type="KEGG" id="ehx:EMIHUDRAFT_355055"/>
<dbReference type="RefSeq" id="XP_005772878.1">
    <property type="nucleotide sequence ID" value="XM_005772821.1"/>
</dbReference>
<dbReference type="PaxDb" id="2903-EOD20449"/>
<keyword evidence="3" id="KW-1185">Reference proteome</keyword>
<dbReference type="HOGENOM" id="CLU_974642_0_0_1"/>